<dbReference type="EMBL" id="GBRH01177557">
    <property type="protein sequence ID" value="JAE20339.1"/>
    <property type="molecule type" value="Transcribed_RNA"/>
</dbReference>
<protein>
    <submittedName>
        <fullName evidence="1">Uncharacterized protein</fullName>
    </submittedName>
</protein>
<organism evidence="1">
    <name type="scientific">Arundo donax</name>
    <name type="common">Giant reed</name>
    <name type="synonym">Donax arundinaceus</name>
    <dbReference type="NCBI Taxonomy" id="35708"/>
    <lineage>
        <taxon>Eukaryota</taxon>
        <taxon>Viridiplantae</taxon>
        <taxon>Streptophyta</taxon>
        <taxon>Embryophyta</taxon>
        <taxon>Tracheophyta</taxon>
        <taxon>Spermatophyta</taxon>
        <taxon>Magnoliopsida</taxon>
        <taxon>Liliopsida</taxon>
        <taxon>Poales</taxon>
        <taxon>Poaceae</taxon>
        <taxon>PACMAD clade</taxon>
        <taxon>Arundinoideae</taxon>
        <taxon>Arundineae</taxon>
        <taxon>Arundo</taxon>
    </lineage>
</organism>
<evidence type="ECO:0000313" key="1">
    <source>
        <dbReference type="EMBL" id="JAE20339.1"/>
    </source>
</evidence>
<dbReference type="AlphaFoldDB" id="A0A0A9GA58"/>
<name>A0A0A9GA58_ARUDO</name>
<proteinExistence type="predicted"/>
<reference evidence="1" key="2">
    <citation type="journal article" date="2015" name="Data Brief">
        <title>Shoot transcriptome of the giant reed, Arundo donax.</title>
        <authorList>
            <person name="Barrero R.A."/>
            <person name="Guerrero F.D."/>
            <person name="Moolhuijzen P."/>
            <person name="Goolsby J.A."/>
            <person name="Tidwell J."/>
            <person name="Bellgard S.E."/>
            <person name="Bellgard M.I."/>
        </authorList>
    </citation>
    <scope>NUCLEOTIDE SEQUENCE</scope>
    <source>
        <tissue evidence="1">Shoot tissue taken approximately 20 cm above the soil surface</tissue>
    </source>
</reference>
<accession>A0A0A9GA58</accession>
<reference evidence="1" key="1">
    <citation type="submission" date="2014-09" db="EMBL/GenBank/DDBJ databases">
        <authorList>
            <person name="Magalhaes I.L.F."/>
            <person name="Oliveira U."/>
            <person name="Santos F.R."/>
            <person name="Vidigal T.H.D.A."/>
            <person name="Brescovit A.D."/>
            <person name="Santos A.J."/>
        </authorList>
    </citation>
    <scope>NUCLEOTIDE SEQUENCE</scope>
    <source>
        <tissue evidence="1">Shoot tissue taken approximately 20 cm above the soil surface</tissue>
    </source>
</reference>
<sequence length="78" mass="8150">MQQAPELAAVIRRGSIQLGENVGSVSDSRSGHLIVIVDGQFAVCNPLHPERGTTVLLQLPIAPDTVYGDLTLLSGSAV</sequence>